<keyword evidence="5" id="KW-1185">Reference proteome</keyword>
<dbReference type="Pfam" id="PF00122">
    <property type="entry name" value="E1-E2_ATPase"/>
    <property type="match status" value="1"/>
</dbReference>
<dbReference type="OrthoDB" id="116380at2759"/>
<dbReference type="InterPro" id="IPR008250">
    <property type="entry name" value="ATPase_P-typ_transduc_dom_A_sf"/>
</dbReference>
<keyword evidence="2" id="KW-1003">Cell membrane</keyword>
<dbReference type="AlphaFoldDB" id="D8M8P2"/>
<evidence type="ECO:0000256" key="1">
    <source>
        <dbReference type="ARBA" id="ARBA00004651"/>
    </source>
</evidence>
<dbReference type="GO" id="GO:0030007">
    <property type="term" value="P:intracellular potassium ion homeostasis"/>
    <property type="evidence" value="ECO:0007669"/>
    <property type="project" value="TreeGrafter"/>
</dbReference>
<feature type="domain" description="P-type ATPase A" evidence="3">
    <location>
        <begin position="121"/>
        <end position="222"/>
    </location>
</feature>
<dbReference type="RefSeq" id="XP_012898479.1">
    <property type="nucleotide sequence ID" value="XM_013043025.1"/>
</dbReference>
<dbReference type="GO" id="GO:1990573">
    <property type="term" value="P:potassium ion import across plasma membrane"/>
    <property type="evidence" value="ECO:0007669"/>
    <property type="project" value="TreeGrafter"/>
</dbReference>
<dbReference type="Gene3D" id="2.70.150.10">
    <property type="entry name" value="Calcium-transporting ATPase, cytoplasmic transduction domain A"/>
    <property type="match status" value="1"/>
</dbReference>
<organism evidence="4">
    <name type="scientific">Blastocystis hominis</name>
    <dbReference type="NCBI Taxonomy" id="12968"/>
    <lineage>
        <taxon>Eukaryota</taxon>
        <taxon>Sar</taxon>
        <taxon>Stramenopiles</taxon>
        <taxon>Bigyra</taxon>
        <taxon>Opalozoa</taxon>
        <taxon>Opalinata</taxon>
        <taxon>Blastocystidae</taxon>
        <taxon>Blastocystis</taxon>
    </lineage>
</organism>
<dbReference type="EMBL" id="FN668688">
    <property type="protein sequence ID" value="CBK24431.2"/>
    <property type="molecule type" value="Genomic_DNA"/>
</dbReference>
<evidence type="ECO:0000259" key="3">
    <source>
        <dbReference type="Pfam" id="PF00122"/>
    </source>
</evidence>
<dbReference type="GO" id="GO:0036376">
    <property type="term" value="P:sodium ion export across plasma membrane"/>
    <property type="evidence" value="ECO:0007669"/>
    <property type="project" value="TreeGrafter"/>
</dbReference>
<dbReference type="PANTHER" id="PTHR43294">
    <property type="entry name" value="SODIUM/POTASSIUM-TRANSPORTING ATPASE SUBUNIT ALPHA"/>
    <property type="match status" value="1"/>
</dbReference>
<accession>D8M8P2</accession>
<dbReference type="GO" id="GO:0005391">
    <property type="term" value="F:P-type sodium:potassium-exchanging transporter activity"/>
    <property type="evidence" value="ECO:0007669"/>
    <property type="project" value="TreeGrafter"/>
</dbReference>
<reference evidence="4" key="1">
    <citation type="submission" date="2010-02" db="EMBL/GenBank/DDBJ databases">
        <title>Sequencing and annotation of the Blastocystis hominis genome.</title>
        <authorList>
            <person name="Wincker P."/>
        </authorList>
    </citation>
    <scope>NUCLEOTIDE SEQUENCE</scope>
    <source>
        <strain evidence="4">Singapore isolate B</strain>
    </source>
</reference>
<comment type="subcellular location">
    <subcellularLocation>
        <location evidence="1">Cell membrane</location>
        <topology evidence="1">Multi-pass membrane protein</topology>
    </subcellularLocation>
</comment>
<proteinExistence type="predicted"/>
<keyword evidence="2" id="KW-0472">Membrane</keyword>
<evidence type="ECO:0000313" key="5">
    <source>
        <dbReference type="Proteomes" id="UP000008312"/>
    </source>
</evidence>
<protein>
    <recommendedName>
        <fullName evidence="3">P-type ATPase A domain-containing protein</fullName>
    </recommendedName>
</protein>
<dbReference type="GO" id="GO:0005886">
    <property type="term" value="C:plasma membrane"/>
    <property type="evidence" value="ECO:0007669"/>
    <property type="project" value="UniProtKB-SubCell"/>
</dbReference>
<dbReference type="InParanoid" id="D8M8P2"/>
<evidence type="ECO:0000256" key="2">
    <source>
        <dbReference type="ARBA" id="ARBA00022475"/>
    </source>
</evidence>
<dbReference type="GO" id="GO:1902600">
    <property type="term" value="P:proton transmembrane transport"/>
    <property type="evidence" value="ECO:0007669"/>
    <property type="project" value="TreeGrafter"/>
</dbReference>
<dbReference type="SUPFAM" id="SSF81653">
    <property type="entry name" value="Calcium ATPase, transduction domain A"/>
    <property type="match status" value="1"/>
</dbReference>
<dbReference type="InterPro" id="IPR050510">
    <property type="entry name" value="Cation_transp_ATPase_P-type"/>
</dbReference>
<gene>
    <name evidence="4" type="ORF">GSBLH_T00004174001</name>
</gene>
<dbReference type="PANTHER" id="PTHR43294:SF21">
    <property type="entry name" value="CATION TRANSPORTING ATPASE"/>
    <property type="match status" value="1"/>
</dbReference>
<dbReference type="GO" id="GO:0006883">
    <property type="term" value="P:intracellular sodium ion homeostasis"/>
    <property type="evidence" value="ECO:0007669"/>
    <property type="project" value="TreeGrafter"/>
</dbReference>
<sequence>MISTKKILEGCLLAISRDVTEKWSLYLEGAEFVEDENTLVPKSVYSKLEYNEHLIPLYKLAGKFNVDLRAGVASTSVVSRQRKLNRTLDDFPEWINRLSLLREEESNQQEDWVIYIYGKVKHTTLVIRDKKYVRIASRNVVVGDIIYAGAGDIIAADVRVIVCSKGAKADLTNVVSQPSFVKELGENSSDIDPLKSANVVPARSMLIEGQLFGIVMRVDSDTITYSHGDFNNSPRCTESPRRSEWKNVIREACSLQLYPLCLNHLLELKSIDTLVLALPFDVSDLTKSVIRNLHQYVNHVIICREMDVMYDSSLWSPLEGNLNLCQWDDSKVTEWVRNFVKEKSATAGLIALPQQFDTLCRALSPQSFAFVGGTSIEHLQVINIATTSISLN</sequence>
<dbReference type="Proteomes" id="UP000008312">
    <property type="component" value="Unassembled WGS sequence"/>
</dbReference>
<evidence type="ECO:0000313" key="4">
    <source>
        <dbReference type="EMBL" id="CBK24431.2"/>
    </source>
</evidence>
<name>D8M8P2_BLAHO</name>
<dbReference type="InterPro" id="IPR059000">
    <property type="entry name" value="ATPase_P-type_domA"/>
</dbReference>
<dbReference type="GeneID" id="24921211"/>